<evidence type="ECO:0000313" key="2">
    <source>
        <dbReference type="EMBL" id="RAJ16808.1"/>
    </source>
</evidence>
<comment type="caution">
    <text evidence="2">The sequence shown here is derived from an EMBL/GenBank/DDBJ whole genome shotgun (WGS) entry which is preliminary data.</text>
</comment>
<evidence type="ECO:0000256" key="1">
    <source>
        <dbReference type="SAM" id="Phobius"/>
    </source>
</evidence>
<evidence type="ECO:0000313" key="3">
    <source>
        <dbReference type="Proteomes" id="UP000248703"/>
    </source>
</evidence>
<gene>
    <name evidence="2" type="ORF">LY08_00584</name>
</gene>
<feature type="transmembrane region" description="Helical" evidence="1">
    <location>
        <begin position="27"/>
        <end position="47"/>
    </location>
</feature>
<keyword evidence="3" id="KW-1185">Reference proteome</keyword>
<dbReference type="RefSeq" id="WP_170120596.1">
    <property type="nucleotide sequence ID" value="NZ_QLLO01000002.1"/>
</dbReference>
<name>A0A327RKV0_9FLAO</name>
<keyword evidence="1" id="KW-0812">Transmembrane</keyword>
<sequence length="50" mass="5776">MSLIKDEDEKRRDYILQKDKTTKRTGGFVAVMLILLTSAVIISGLVFKWF</sequence>
<dbReference type="AlphaFoldDB" id="A0A327RKV0"/>
<keyword evidence="1" id="KW-0472">Membrane</keyword>
<accession>A0A327RKV0</accession>
<dbReference type="Proteomes" id="UP000248703">
    <property type="component" value="Unassembled WGS sequence"/>
</dbReference>
<protein>
    <submittedName>
        <fullName evidence="2">Uncharacterized protein</fullName>
    </submittedName>
</protein>
<reference evidence="2 3" key="1">
    <citation type="submission" date="2018-06" db="EMBL/GenBank/DDBJ databases">
        <title>Genomic Encyclopedia of Archaeal and Bacterial Type Strains, Phase II (KMG-II): from individual species to whole genera.</title>
        <authorList>
            <person name="Goeker M."/>
        </authorList>
    </citation>
    <scope>NUCLEOTIDE SEQUENCE [LARGE SCALE GENOMIC DNA]</scope>
    <source>
        <strain evidence="2 3">DSM 24464</strain>
    </source>
</reference>
<organism evidence="2 3">
    <name type="scientific">Olleya aquimaris</name>
    <dbReference type="NCBI Taxonomy" id="639310"/>
    <lineage>
        <taxon>Bacteria</taxon>
        <taxon>Pseudomonadati</taxon>
        <taxon>Bacteroidota</taxon>
        <taxon>Flavobacteriia</taxon>
        <taxon>Flavobacteriales</taxon>
        <taxon>Flavobacteriaceae</taxon>
    </lineage>
</organism>
<keyword evidence="1" id="KW-1133">Transmembrane helix</keyword>
<dbReference type="EMBL" id="QLLO01000002">
    <property type="protein sequence ID" value="RAJ16808.1"/>
    <property type="molecule type" value="Genomic_DNA"/>
</dbReference>
<proteinExistence type="predicted"/>